<evidence type="ECO:0000256" key="2">
    <source>
        <dbReference type="ARBA" id="ARBA00023125"/>
    </source>
</evidence>
<keyword evidence="2 5" id="KW-0238">DNA-binding</keyword>
<sequence length="136" mass="15274">MKIGELAAHTGTTAKTIRFYEQSGLMPEPTRRPSGYRDYSTEFIERLHFIRRAQAAGLSLRDIRQVLAIHDRGEAPCGHVRGVLGQRLDQVRAQIAELITLETHLEALLAHAEQDNDTDHDSSTVCWILESEPDNA</sequence>
<gene>
    <name evidence="5" type="ORF">EV643_12442</name>
</gene>
<keyword evidence="1" id="KW-0805">Transcription regulation</keyword>
<protein>
    <submittedName>
        <fullName evidence="5">DNA-binding transcriptional MerR regulator</fullName>
    </submittedName>
</protein>
<dbReference type="EMBL" id="SNWQ01000024">
    <property type="protein sequence ID" value="TDO35156.1"/>
    <property type="molecule type" value="Genomic_DNA"/>
</dbReference>
<dbReference type="PROSITE" id="PS50937">
    <property type="entry name" value="HTH_MERR_2"/>
    <property type="match status" value="1"/>
</dbReference>
<name>A0A4R6JKC3_9ACTN</name>
<comment type="caution">
    <text evidence="5">The sequence shown here is derived from an EMBL/GenBank/DDBJ whole genome shotgun (WGS) entry which is preliminary data.</text>
</comment>
<dbReference type="SUPFAM" id="SSF46955">
    <property type="entry name" value="Putative DNA-binding domain"/>
    <property type="match status" value="1"/>
</dbReference>
<keyword evidence="3" id="KW-0804">Transcription</keyword>
<proteinExistence type="predicted"/>
<evidence type="ECO:0000256" key="1">
    <source>
        <dbReference type="ARBA" id="ARBA00023015"/>
    </source>
</evidence>
<dbReference type="PANTHER" id="PTHR30204">
    <property type="entry name" value="REDOX-CYCLING DRUG-SENSING TRANSCRIPTIONAL ACTIVATOR SOXR"/>
    <property type="match status" value="1"/>
</dbReference>
<dbReference type="Proteomes" id="UP000295388">
    <property type="component" value="Unassembled WGS sequence"/>
</dbReference>
<dbReference type="PANTHER" id="PTHR30204:SF94">
    <property type="entry name" value="HEAVY METAL-DEPENDENT TRANSCRIPTIONAL REGULATOR HI_0293-RELATED"/>
    <property type="match status" value="1"/>
</dbReference>
<dbReference type="Gene3D" id="1.10.1660.10">
    <property type="match status" value="1"/>
</dbReference>
<evidence type="ECO:0000259" key="4">
    <source>
        <dbReference type="PROSITE" id="PS50937"/>
    </source>
</evidence>
<dbReference type="RefSeq" id="WP_133804622.1">
    <property type="nucleotide sequence ID" value="NZ_SNWQ01000024.1"/>
</dbReference>
<dbReference type="AlphaFoldDB" id="A0A4R6JKC3"/>
<dbReference type="InterPro" id="IPR000551">
    <property type="entry name" value="MerR-type_HTH_dom"/>
</dbReference>
<evidence type="ECO:0000313" key="5">
    <source>
        <dbReference type="EMBL" id="TDO35156.1"/>
    </source>
</evidence>
<dbReference type="InterPro" id="IPR047057">
    <property type="entry name" value="MerR_fam"/>
</dbReference>
<dbReference type="InterPro" id="IPR009061">
    <property type="entry name" value="DNA-bd_dom_put_sf"/>
</dbReference>
<dbReference type="Pfam" id="PF13411">
    <property type="entry name" value="MerR_1"/>
    <property type="match status" value="1"/>
</dbReference>
<dbReference type="PRINTS" id="PR00040">
    <property type="entry name" value="HTHMERR"/>
</dbReference>
<evidence type="ECO:0000256" key="3">
    <source>
        <dbReference type="ARBA" id="ARBA00023163"/>
    </source>
</evidence>
<keyword evidence="6" id="KW-1185">Reference proteome</keyword>
<dbReference type="SMART" id="SM00422">
    <property type="entry name" value="HTH_MERR"/>
    <property type="match status" value="1"/>
</dbReference>
<dbReference type="GO" id="GO:0003700">
    <property type="term" value="F:DNA-binding transcription factor activity"/>
    <property type="evidence" value="ECO:0007669"/>
    <property type="project" value="InterPro"/>
</dbReference>
<organism evidence="5 6">
    <name type="scientific">Kribbella caucasensis</name>
    <dbReference type="NCBI Taxonomy" id="2512215"/>
    <lineage>
        <taxon>Bacteria</taxon>
        <taxon>Bacillati</taxon>
        <taxon>Actinomycetota</taxon>
        <taxon>Actinomycetes</taxon>
        <taxon>Propionibacteriales</taxon>
        <taxon>Kribbellaceae</taxon>
        <taxon>Kribbella</taxon>
    </lineage>
</organism>
<accession>A0A4R6JKC3</accession>
<feature type="domain" description="HTH merR-type" evidence="4">
    <location>
        <begin position="1"/>
        <end position="69"/>
    </location>
</feature>
<dbReference type="GO" id="GO:0003677">
    <property type="term" value="F:DNA binding"/>
    <property type="evidence" value="ECO:0007669"/>
    <property type="project" value="UniProtKB-KW"/>
</dbReference>
<dbReference type="OrthoDB" id="9802039at2"/>
<evidence type="ECO:0000313" key="6">
    <source>
        <dbReference type="Proteomes" id="UP000295388"/>
    </source>
</evidence>
<reference evidence="5 6" key="1">
    <citation type="submission" date="2019-03" db="EMBL/GenBank/DDBJ databases">
        <title>Genomic Encyclopedia of Type Strains, Phase III (KMG-III): the genomes of soil and plant-associated and newly described type strains.</title>
        <authorList>
            <person name="Whitman W."/>
        </authorList>
    </citation>
    <scope>NUCLEOTIDE SEQUENCE [LARGE SCALE GENOMIC DNA]</scope>
    <source>
        <strain evidence="5 6">VKM Ac-2527</strain>
    </source>
</reference>
<dbReference type="CDD" id="cd04770">
    <property type="entry name" value="HTH_HMRTR"/>
    <property type="match status" value="1"/>
</dbReference>